<evidence type="ECO:0000256" key="1">
    <source>
        <dbReference type="SAM" id="SignalP"/>
    </source>
</evidence>
<dbReference type="AlphaFoldDB" id="A0A2T1HQH6"/>
<feature type="chain" id="PRO_5015544635" description="Cytochrome c domain-containing protein" evidence="1">
    <location>
        <begin position="26"/>
        <end position="161"/>
    </location>
</feature>
<protein>
    <recommendedName>
        <fullName evidence="4">Cytochrome c domain-containing protein</fullName>
    </recommendedName>
</protein>
<dbReference type="RefSeq" id="WP_106338180.1">
    <property type="nucleotide sequence ID" value="NZ_PVZS01000020.1"/>
</dbReference>
<proteinExistence type="predicted"/>
<accession>A0A2T1HQH6</accession>
<reference evidence="3" key="1">
    <citation type="submission" date="2018-03" db="EMBL/GenBank/DDBJ databases">
        <authorList>
            <person name="Sun L."/>
            <person name="Liu H."/>
            <person name="Chen W."/>
            <person name="Huang K."/>
            <person name="Liu W."/>
            <person name="Gao X."/>
        </authorList>
    </citation>
    <scope>NUCLEOTIDE SEQUENCE [LARGE SCALE GENOMIC DNA]</scope>
    <source>
        <strain evidence="3">SH9</strain>
    </source>
</reference>
<gene>
    <name evidence="2" type="ORF">SLNSH_16835</name>
</gene>
<comment type="caution">
    <text evidence="2">The sequence shown here is derived from an EMBL/GenBank/DDBJ whole genome shotgun (WGS) entry which is preliminary data.</text>
</comment>
<evidence type="ECO:0008006" key="4">
    <source>
        <dbReference type="Google" id="ProtNLM"/>
    </source>
</evidence>
<dbReference type="OrthoDB" id="6402114at2"/>
<dbReference type="EMBL" id="PVZS01000020">
    <property type="protein sequence ID" value="PSC03779.1"/>
    <property type="molecule type" value="Genomic_DNA"/>
</dbReference>
<feature type="signal peptide" evidence="1">
    <location>
        <begin position="1"/>
        <end position="25"/>
    </location>
</feature>
<name>A0A2T1HQH6_9HYPH</name>
<evidence type="ECO:0000313" key="3">
    <source>
        <dbReference type="Proteomes" id="UP000239772"/>
    </source>
</evidence>
<sequence length="161" mass="17679">MAQGLFRGLGAALAVAGALIAPALAAEPPKSDEDALKPALADLMTLTQLRHYKLWYAQKVENWELSQYELDRFRSTIERIAKLYPEASSVAQAKLIREKSDPALDEIAKGIAGKNQQIFESGFLKLTDACNQCHKAAGFSFIAIQVPTRSPYANQNFEPAK</sequence>
<evidence type="ECO:0000313" key="2">
    <source>
        <dbReference type="EMBL" id="PSC03779.1"/>
    </source>
</evidence>
<dbReference type="Proteomes" id="UP000239772">
    <property type="component" value="Unassembled WGS sequence"/>
</dbReference>
<keyword evidence="1" id="KW-0732">Signal</keyword>
<keyword evidence="3" id="KW-1185">Reference proteome</keyword>
<organism evidence="2 3">
    <name type="scientific">Alsobacter soli</name>
    <dbReference type="NCBI Taxonomy" id="2109933"/>
    <lineage>
        <taxon>Bacteria</taxon>
        <taxon>Pseudomonadati</taxon>
        <taxon>Pseudomonadota</taxon>
        <taxon>Alphaproteobacteria</taxon>
        <taxon>Hyphomicrobiales</taxon>
        <taxon>Alsobacteraceae</taxon>
        <taxon>Alsobacter</taxon>
    </lineage>
</organism>